<dbReference type="GO" id="GO:0030170">
    <property type="term" value="F:pyridoxal phosphate binding"/>
    <property type="evidence" value="ECO:0007669"/>
    <property type="project" value="InterPro"/>
</dbReference>
<dbReference type="InterPro" id="IPR050087">
    <property type="entry name" value="AON_synthase_class-II"/>
</dbReference>
<name>A0A1V6QX63_9EURO</name>
<dbReference type="Pfam" id="PF00155">
    <property type="entry name" value="Aminotran_1_2"/>
    <property type="match status" value="1"/>
</dbReference>
<keyword evidence="3" id="KW-0808">Transferase</keyword>
<dbReference type="STRING" id="60172.A0A1V6QX63"/>
<comment type="cofactor">
    <cofactor evidence="1">
        <name>pyridoxal 5'-phosphate</name>
        <dbReference type="ChEBI" id="CHEBI:597326"/>
    </cofactor>
</comment>
<dbReference type="AlphaFoldDB" id="A0A1V6QX63"/>
<keyword evidence="7" id="KW-1185">Reference proteome</keyword>
<dbReference type="SUPFAM" id="SSF53383">
    <property type="entry name" value="PLP-dependent transferases"/>
    <property type="match status" value="1"/>
</dbReference>
<dbReference type="EMBL" id="MDYO01000030">
    <property type="protein sequence ID" value="OQD93773.1"/>
    <property type="molecule type" value="Genomic_DNA"/>
</dbReference>
<feature type="domain" description="Aminotransferase class I/classII large" evidence="5">
    <location>
        <begin position="56"/>
        <end position="431"/>
    </location>
</feature>
<organism evidence="6 7">
    <name type="scientific">Penicillium solitum</name>
    <dbReference type="NCBI Taxonomy" id="60172"/>
    <lineage>
        <taxon>Eukaryota</taxon>
        <taxon>Fungi</taxon>
        <taxon>Dikarya</taxon>
        <taxon>Ascomycota</taxon>
        <taxon>Pezizomycotina</taxon>
        <taxon>Eurotiomycetes</taxon>
        <taxon>Eurotiomycetidae</taxon>
        <taxon>Eurotiales</taxon>
        <taxon>Aspergillaceae</taxon>
        <taxon>Penicillium</taxon>
    </lineage>
</organism>
<sequence length="468" mass="51661">MVYYESLFREMLKGQQLRRPAMKKNEPAFFQRLEQAMDTHREKIRLNVLKPRWDDDVLDLTTSDFLSLSRTGRIREAFLAELARCGDFRLSASGSRVQYGNYEYIVEVEHEIAAFHGADTAWICHSGFYANIGILEAIALPGDAIVFDEFSHASTGVGMKVSLAAHKLSFAHNSPDSLRDVLTSLKKLDSGFTTGEKSILICVESLYSMEGDLCPLKELVAVAKEVFPNGSAQFIVDEAHSNGVIGPNGSGLVQLLGLEKEIAIRVHMCSKALGSTGGVILCNQTVRSALAQYSRCLTYSGAPSVPMVASIRAGYQLLASGQTQKEQNHIQEMVRYFFDSLLDDPIWQEAVDEGLISVPLAEDHEARSVVSHVVPIKVKPGHDFSLFVHLAMANMNAYPMAYPVVPKGTALVRMLFHAHNTKEEVDSIIAAVGEWVEEMLAIERGESKNVLPSAMRKFHALQTANGWS</sequence>
<evidence type="ECO:0000313" key="7">
    <source>
        <dbReference type="Proteomes" id="UP000191612"/>
    </source>
</evidence>
<dbReference type="InterPro" id="IPR015422">
    <property type="entry name" value="PyrdxlP-dep_Trfase_small"/>
</dbReference>
<proteinExistence type="inferred from homology"/>
<evidence type="ECO:0000259" key="5">
    <source>
        <dbReference type="Pfam" id="PF00155"/>
    </source>
</evidence>
<evidence type="ECO:0000313" key="6">
    <source>
        <dbReference type="EMBL" id="OQD93773.1"/>
    </source>
</evidence>
<dbReference type="InterPro" id="IPR015424">
    <property type="entry name" value="PyrdxlP-dep_Trfase"/>
</dbReference>
<dbReference type="PANTHER" id="PTHR13693">
    <property type="entry name" value="CLASS II AMINOTRANSFERASE/8-AMINO-7-OXONONANOATE SYNTHASE"/>
    <property type="match status" value="1"/>
</dbReference>
<reference evidence="7" key="1">
    <citation type="journal article" date="2017" name="Nat. Microbiol.">
        <title>Global analysis of biosynthetic gene clusters reveals vast potential of secondary metabolite production in Penicillium species.</title>
        <authorList>
            <person name="Nielsen J.C."/>
            <person name="Grijseels S."/>
            <person name="Prigent S."/>
            <person name="Ji B."/>
            <person name="Dainat J."/>
            <person name="Nielsen K.F."/>
            <person name="Frisvad J.C."/>
            <person name="Workman M."/>
            <person name="Nielsen J."/>
        </authorList>
    </citation>
    <scope>NUCLEOTIDE SEQUENCE [LARGE SCALE GENOMIC DNA]</scope>
    <source>
        <strain evidence="7">IBT 29525</strain>
    </source>
</reference>
<evidence type="ECO:0000256" key="3">
    <source>
        <dbReference type="ARBA" id="ARBA00022679"/>
    </source>
</evidence>
<gene>
    <name evidence="6" type="ORF">PENSOL_c030G07422</name>
</gene>
<dbReference type="Gene3D" id="3.90.1150.10">
    <property type="entry name" value="Aspartate Aminotransferase, domain 1"/>
    <property type="match status" value="1"/>
</dbReference>
<accession>A0A1V6QX63</accession>
<dbReference type="GO" id="GO:0009102">
    <property type="term" value="P:biotin biosynthetic process"/>
    <property type="evidence" value="ECO:0007669"/>
    <property type="project" value="TreeGrafter"/>
</dbReference>
<dbReference type="Gene3D" id="3.40.640.10">
    <property type="entry name" value="Type I PLP-dependent aspartate aminotransferase-like (Major domain)"/>
    <property type="match status" value="1"/>
</dbReference>
<dbReference type="InterPro" id="IPR004839">
    <property type="entry name" value="Aminotransferase_I/II_large"/>
</dbReference>
<evidence type="ECO:0000256" key="2">
    <source>
        <dbReference type="ARBA" id="ARBA00010008"/>
    </source>
</evidence>
<dbReference type="GO" id="GO:0016740">
    <property type="term" value="F:transferase activity"/>
    <property type="evidence" value="ECO:0007669"/>
    <property type="project" value="UniProtKB-KW"/>
</dbReference>
<dbReference type="InterPro" id="IPR015421">
    <property type="entry name" value="PyrdxlP-dep_Trfase_major"/>
</dbReference>
<keyword evidence="4" id="KW-0663">Pyridoxal phosphate</keyword>
<comment type="caution">
    <text evidence="6">The sequence shown here is derived from an EMBL/GenBank/DDBJ whole genome shotgun (WGS) entry which is preliminary data.</text>
</comment>
<dbReference type="Proteomes" id="UP000191612">
    <property type="component" value="Unassembled WGS sequence"/>
</dbReference>
<protein>
    <recommendedName>
        <fullName evidence="5">Aminotransferase class I/classII large domain-containing protein</fullName>
    </recommendedName>
</protein>
<comment type="similarity">
    <text evidence="2">Belongs to the class-II pyridoxal-phosphate-dependent aminotransferase family. BioF subfamily.</text>
</comment>
<evidence type="ECO:0000256" key="4">
    <source>
        <dbReference type="ARBA" id="ARBA00022898"/>
    </source>
</evidence>
<evidence type="ECO:0000256" key="1">
    <source>
        <dbReference type="ARBA" id="ARBA00001933"/>
    </source>
</evidence>
<dbReference type="PANTHER" id="PTHR13693:SF77">
    <property type="entry name" value="8-AMINO-7-OXONONANOATE SYNTHASE"/>
    <property type="match status" value="1"/>
</dbReference>